<feature type="transmembrane region" description="Helical" evidence="1">
    <location>
        <begin position="58"/>
        <end position="80"/>
    </location>
</feature>
<dbReference type="GO" id="GO:0022857">
    <property type="term" value="F:transmembrane transporter activity"/>
    <property type="evidence" value="ECO:0007669"/>
    <property type="project" value="InterPro"/>
</dbReference>
<evidence type="ECO:0000313" key="2">
    <source>
        <dbReference type="EMBL" id="CAD8809545.1"/>
    </source>
</evidence>
<feature type="transmembrane region" description="Helical" evidence="1">
    <location>
        <begin position="334"/>
        <end position="358"/>
    </location>
</feature>
<protein>
    <recommendedName>
        <fullName evidence="3">Major facilitator superfamily (MFS) profile domain-containing protein</fullName>
    </recommendedName>
</protein>
<dbReference type="InterPro" id="IPR047769">
    <property type="entry name" value="MFS_ArsJ"/>
</dbReference>
<dbReference type="EMBL" id="HBFO01000893">
    <property type="protein sequence ID" value="CAD8809545.1"/>
    <property type="molecule type" value="Transcribed_RNA"/>
</dbReference>
<dbReference type="Pfam" id="PF07690">
    <property type="entry name" value="MFS_1"/>
    <property type="match status" value="1"/>
</dbReference>
<dbReference type="Gene3D" id="1.20.1250.20">
    <property type="entry name" value="MFS general substrate transporter like domains"/>
    <property type="match status" value="1"/>
</dbReference>
<dbReference type="InterPro" id="IPR011701">
    <property type="entry name" value="MFS"/>
</dbReference>
<gene>
    <name evidence="2" type="ORF">OMED0930_LOCUS638</name>
</gene>
<dbReference type="PANTHER" id="PTHR23547">
    <property type="entry name" value="MAJOR FACILITATOR SUPERFAMILY DOMAIN, GENERAL SUBSTRATE TRANSPORTER"/>
    <property type="match status" value="1"/>
</dbReference>
<feature type="transmembrane region" description="Helical" evidence="1">
    <location>
        <begin position="23"/>
        <end position="46"/>
    </location>
</feature>
<feature type="transmembrane region" description="Helical" evidence="1">
    <location>
        <begin position="87"/>
        <end position="106"/>
    </location>
</feature>
<feature type="transmembrane region" description="Helical" evidence="1">
    <location>
        <begin position="378"/>
        <end position="400"/>
    </location>
</feature>
<evidence type="ECO:0000256" key="1">
    <source>
        <dbReference type="SAM" id="Phobius"/>
    </source>
</evidence>
<dbReference type="AlphaFoldDB" id="A0A7S0Z732"/>
<organism evidence="2">
    <name type="scientific">Ostreococcus mediterraneus</name>
    <dbReference type="NCBI Taxonomy" id="1486918"/>
    <lineage>
        <taxon>Eukaryota</taxon>
        <taxon>Viridiplantae</taxon>
        <taxon>Chlorophyta</taxon>
        <taxon>Mamiellophyceae</taxon>
        <taxon>Mamiellales</taxon>
        <taxon>Bathycoccaceae</taxon>
        <taxon>Ostreococcus</taxon>
    </lineage>
</organism>
<accession>A0A7S0Z732</accession>
<dbReference type="SUPFAM" id="SSF103473">
    <property type="entry name" value="MFS general substrate transporter"/>
    <property type="match status" value="1"/>
</dbReference>
<feature type="transmembrane region" description="Helical" evidence="1">
    <location>
        <begin position="407"/>
        <end position="429"/>
    </location>
</feature>
<evidence type="ECO:0008006" key="3">
    <source>
        <dbReference type="Google" id="ProtNLM"/>
    </source>
</evidence>
<feature type="transmembrane region" description="Helical" evidence="1">
    <location>
        <begin position="185"/>
        <end position="205"/>
    </location>
</feature>
<keyword evidence="1" id="KW-1133">Transmembrane helix</keyword>
<keyword evidence="1" id="KW-0812">Transmembrane</keyword>
<proteinExistence type="predicted"/>
<name>A0A7S0Z732_9CHLO</name>
<keyword evidence="1" id="KW-0472">Membrane</keyword>
<sequence length="463" mass="50007">MTTVVVTTETATKTKTRGALGPYAIISIAYILYTLTDGAVRMLVLMHAYAKGFSAMEVAVMFTMYELCGAGTNLVAGVAGARFGIRATLASGLTLQVVGLGMLYAWDDAWDRTEAIIFVTCAQALCGIAKDLTKLGGKTVTKLVTPDEKQNALFKLVSAITGLKNSFKGVGYFIGAAMLSVSYEAALAVQLCLIAVALPFAIFGLDDNLGRVSKKNITLSAVFKQNYNMNILSLSRMFLFGSRDLWFEVPLPFFLRSAYGMGWPRSAVGALLAGYIIVYGQLQAWTPKLFLGPLNQDPPNKYAAVIWNLSLVIVPLFLGAFIQSDIFQDHPGATTAKIVVICVGVFVFAFLFAVNSAIHSYLVVKYADGNKVAITVGFYYMANAFGRLIGTIVSGALYSYTESIVDGFAACFWASSVFVIISTVLEMFIDDDKGGLLCGSISCIDDIEDDNRDKDDIEARTPK</sequence>
<dbReference type="InterPro" id="IPR036259">
    <property type="entry name" value="MFS_trans_sf"/>
</dbReference>
<dbReference type="PANTHER" id="PTHR23547:SF1">
    <property type="entry name" value="MAJOR FACILITATOR SUPERFAMILY MFS_1"/>
    <property type="match status" value="1"/>
</dbReference>
<feature type="transmembrane region" description="Helical" evidence="1">
    <location>
        <begin position="302"/>
        <end position="322"/>
    </location>
</feature>
<reference evidence="2" key="1">
    <citation type="submission" date="2021-01" db="EMBL/GenBank/DDBJ databases">
        <authorList>
            <person name="Corre E."/>
            <person name="Pelletier E."/>
            <person name="Niang G."/>
            <person name="Scheremetjew M."/>
            <person name="Finn R."/>
            <person name="Kale V."/>
            <person name="Holt S."/>
            <person name="Cochrane G."/>
            <person name="Meng A."/>
            <person name="Brown T."/>
            <person name="Cohen L."/>
        </authorList>
    </citation>
    <scope>NUCLEOTIDE SEQUENCE</scope>
    <source>
        <strain evidence="2">Clade-D-RCC1621</strain>
    </source>
</reference>
<feature type="transmembrane region" description="Helical" evidence="1">
    <location>
        <begin position="263"/>
        <end position="282"/>
    </location>
</feature>